<gene>
    <name evidence="1" type="ORF">F2Q70_00038230</name>
</gene>
<organism evidence="1">
    <name type="scientific">Brassica cretica</name>
    <name type="common">Mustard</name>
    <dbReference type="NCBI Taxonomy" id="69181"/>
    <lineage>
        <taxon>Eukaryota</taxon>
        <taxon>Viridiplantae</taxon>
        <taxon>Streptophyta</taxon>
        <taxon>Embryophyta</taxon>
        <taxon>Tracheophyta</taxon>
        <taxon>Spermatophyta</taxon>
        <taxon>Magnoliopsida</taxon>
        <taxon>eudicotyledons</taxon>
        <taxon>Gunneridae</taxon>
        <taxon>Pentapetalae</taxon>
        <taxon>rosids</taxon>
        <taxon>malvids</taxon>
        <taxon>Brassicales</taxon>
        <taxon>Brassicaceae</taxon>
        <taxon>Brassiceae</taxon>
        <taxon>Brassica</taxon>
    </lineage>
</organism>
<dbReference type="AlphaFoldDB" id="A0A8S9KE09"/>
<accession>A0A8S9KE09</accession>
<proteinExistence type="predicted"/>
<comment type="caution">
    <text evidence="1">The sequence shown here is derived from an EMBL/GenBank/DDBJ whole genome shotgun (WGS) entry which is preliminary data.</text>
</comment>
<evidence type="ECO:0000313" key="1">
    <source>
        <dbReference type="EMBL" id="KAF2591606.1"/>
    </source>
</evidence>
<name>A0A8S9KE09_BRACR</name>
<sequence>MHGFVSYRCFGIVQLLRSDRALVRSRSLRARLLRSDRAVRVLGRYVATSSCAGQSLRSDLDLSPMFCERVFSATS</sequence>
<protein>
    <submittedName>
        <fullName evidence="1">Uncharacterized protein</fullName>
    </submittedName>
</protein>
<reference evidence="1" key="1">
    <citation type="submission" date="2019-12" db="EMBL/GenBank/DDBJ databases">
        <title>Genome sequencing and annotation of Brassica cretica.</title>
        <authorList>
            <person name="Studholme D.J."/>
            <person name="Sarris P.F."/>
        </authorList>
    </citation>
    <scope>NUCLEOTIDE SEQUENCE</scope>
    <source>
        <strain evidence="1">PFS-102/07</strain>
        <tissue evidence="1">Leaf</tissue>
    </source>
</reference>
<dbReference type="EMBL" id="QGKY02000190">
    <property type="protein sequence ID" value="KAF2591606.1"/>
    <property type="molecule type" value="Genomic_DNA"/>
</dbReference>